<evidence type="ECO:0008006" key="5">
    <source>
        <dbReference type="Google" id="ProtNLM"/>
    </source>
</evidence>
<feature type="region of interest" description="Disordered" evidence="1">
    <location>
        <begin position="220"/>
        <end position="255"/>
    </location>
</feature>
<feature type="compositionally biased region" description="Basic and acidic residues" evidence="1">
    <location>
        <begin position="1"/>
        <end position="11"/>
    </location>
</feature>
<feature type="compositionally biased region" description="Low complexity" evidence="1">
    <location>
        <begin position="30"/>
        <end position="49"/>
    </location>
</feature>
<feature type="region of interest" description="Disordered" evidence="1">
    <location>
        <begin position="141"/>
        <end position="176"/>
    </location>
</feature>
<comment type="caution">
    <text evidence="3">The sequence shown here is derived from an EMBL/GenBank/DDBJ whole genome shotgun (WGS) entry which is preliminary data.</text>
</comment>
<dbReference type="Proteomes" id="UP001209570">
    <property type="component" value="Unassembled WGS sequence"/>
</dbReference>
<organism evidence="3 4">
    <name type="scientific">Pythium insidiosum</name>
    <name type="common">Pythiosis disease agent</name>
    <dbReference type="NCBI Taxonomy" id="114742"/>
    <lineage>
        <taxon>Eukaryota</taxon>
        <taxon>Sar</taxon>
        <taxon>Stramenopiles</taxon>
        <taxon>Oomycota</taxon>
        <taxon>Peronosporomycetes</taxon>
        <taxon>Pythiales</taxon>
        <taxon>Pythiaceae</taxon>
        <taxon>Pythium</taxon>
    </lineage>
</organism>
<proteinExistence type="predicted"/>
<keyword evidence="4" id="KW-1185">Reference proteome</keyword>
<keyword evidence="2" id="KW-1133">Transmembrane helix</keyword>
<gene>
    <name evidence="3" type="ORF">P43SY_001285</name>
</gene>
<accession>A0AAD5LHV6</accession>
<dbReference type="EMBL" id="JAKCXM010000122">
    <property type="protein sequence ID" value="KAJ0401653.1"/>
    <property type="molecule type" value="Genomic_DNA"/>
</dbReference>
<keyword evidence="2" id="KW-0472">Membrane</keyword>
<evidence type="ECO:0000256" key="2">
    <source>
        <dbReference type="SAM" id="Phobius"/>
    </source>
</evidence>
<evidence type="ECO:0000313" key="3">
    <source>
        <dbReference type="EMBL" id="KAJ0401653.1"/>
    </source>
</evidence>
<reference evidence="3" key="1">
    <citation type="submission" date="2021-12" db="EMBL/GenBank/DDBJ databases">
        <title>Prjna785345.</title>
        <authorList>
            <person name="Rujirawat T."/>
            <person name="Krajaejun T."/>
        </authorList>
    </citation>
    <scope>NUCLEOTIDE SEQUENCE</scope>
    <source>
        <strain evidence="3">Pi057C3</strain>
    </source>
</reference>
<evidence type="ECO:0000256" key="1">
    <source>
        <dbReference type="SAM" id="MobiDB-lite"/>
    </source>
</evidence>
<dbReference type="AlphaFoldDB" id="A0AAD5LHV6"/>
<sequence>MPRVESEEGQRSQRLHARQPAPEVVTTRQTAGMTTMRPTPTPLTTALTSPRRRPRSSSNYNSNGTNLERVTGWADVSKVEQGAGHKYVVDLNTTACLDWAEWRRMCEDNPQDDDAQPLVCDFALDLQTPLRSPDNPASLLASVRQQRRASHSEGTPLLSPGASAGGERAWNSEENNGGDLSWRRDIVYPFSLSQCSAQKEGNVVRHVPTIYGSMSIHENKRGMSTQPEQDADTTHAANNQSETESDSDGSCGNAQLHGLRAPALQSILRIRSTDSDRPRTLLKKASSVEFAIDVDDTDDEADGDDDAKKGRKDTETCFTSTRRKSCSAKCLPRRLTIEEKAALYRIRPDLEHTPTPVLLLELEETRRRRQRRVVFSLMGSVLVIFILVVLYYISTQV</sequence>
<name>A0AAD5LHV6_PYTIN</name>
<protein>
    <recommendedName>
        <fullName evidence="5">Transmembrane protein</fullName>
    </recommendedName>
</protein>
<feature type="region of interest" description="Disordered" evidence="1">
    <location>
        <begin position="1"/>
        <end position="67"/>
    </location>
</feature>
<feature type="transmembrane region" description="Helical" evidence="2">
    <location>
        <begin position="373"/>
        <end position="393"/>
    </location>
</feature>
<evidence type="ECO:0000313" key="4">
    <source>
        <dbReference type="Proteomes" id="UP001209570"/>
    </source>
</evidence>
<keyword evidence="2" id="KW-0812">Transmembrane</keyword>
<feature type="compositionally biased region" description="Polar residues" evidence="1">
    <location>
        <begin position="235"/>
        <end position="253"/>
    </location>
</feature>